<name>A0AAW0L008_QUESU</name>
<organism evidence="1 2">
    <name type="scientific">Quercus suber</name>
    <name type="common">Cork oak</name>
    <dbReference type="NCBI Taxonomy" id="58331"/>
    <lineage>
        <taxon>Eukaryota</taxon>
        <taxon>Viridiplantae</taxon>
        <taxon>Streptophyta</taxon>
        <taxon>Embryophyta</taxon>
        <taxon>Tracheophyta</taxon>
        <taxon>Spermatophyta</taxon>
        <taxon>Magnoliopsida</taxon>
        <taxon>eudicotyledons</taxon>
        <taxon>Gunneridae</taxon>
        <taxon>Pentapetalae</taxon>
        <taxon>rosids</taxon>
        <taxon>fabids</taxon>
        <taxon>Fagales</taxon>
        <taxon>Fagaceae</taxon>
        <taxon>Quercus</taxon>
    </lineage>
</organism>
<proteinExistence type="predicted"/>
<dbReference type="SUPFAM" id="SSF56112">
    <property type="entry name" value="Protein kinase-like (PK-like)"/>
    <property type="match status" value="1"/>
</dbReference>
<accession>A0AAW0L008</accession>
<dbReference type="Gene3D" id="1.10.510.10">
    <property type="entry name" value="Transferase(Phosphotransferase) domain 1"/>
    <property type="match status" value="1"/>
</dbReference>
<evidence type="ECO:0000313" key="2">
    <source>
        <dbReference type="Proteomes" id="UP000237347"/>
    </source>
</evidence>
<gene>
    <name evidence="1" type="primary">PBL28_1</name>
    <name evidence="1" type="ORF">CFP56_010805</name>
</gene>
<reference evidence="1 2" key="1">
    <citation type="journal article" date="2018" name="Sci. Data">
        <title>The draft genome sequence of cork oak.</title>
        <authorList>
            <person name="Ramos A.M."/>
            <person name="Usie A."/>
            <person name="Barbosa P."/>
            <person name="Barros P.M."/>
            <person name="Capote T."/>
            <person name="Chaves I."/>
            <person name="Simoes F."/>
            <person name="Abreu I."/>
            <person name="Carrasquinho I."/>
            <person name="Faro C."/>
            <person name="Guimaraes J.B."/>
            <person name="Mendonca D."/>
            <person name="Nobrega F."/>
            <person name="Rodrigues L."/>
            <person name="Saibo N.J.M."/>
            <person name="Varela M.C."/>
            <person name="Egas C."/>
            <person name="Matos J."/>
            <person name="Miguel C.M."/>
            <person name="Oliveira M.M."/>
            <person name="Ricardo C.P."/>
            <person name="Goncalves S."/>
        </authorList>
    </citation>
    <scope>NUCLEOTIDE SEQUENCE [LARGE SCALE GENOMIC DNA]</scope>
    <source>
        <strain evidence="2">cv. HL8</strain>
    </source>
</reference>
<dbReference type="GO" id="GO:0016301">
    <property type="term" value="F:kinase activity"/>
    <property type="evidence" value="ECO:0007669"/>
    <property type="project" value="UniProtKB-KW"/>
</dbReference>
<dbReference type="Proteomes" id="UP000237347">
    <property type="component" value="Unassembled WGS sequence"/>
</dbReference>
<comment type="caution">
    <text evidence="1">The sequence shown here is derived from an EMBL/GenBank/DDBJ whole genome shotgun (WGS) entry which is preliminary data.</text>
</comment>
<dbReference type="PANTHER" id="PTHR46146:SF4">
    <property type="entry name" value="SERINE_THREONINE-PROTEIN KINASE-LIKE PROTEIN CCR4"/>
    <property type="match status" value="1"/>
</dbReference>
<dbReference type="PANTHER" id="PTHR46146">
    <property type="entry name" value="SERINE/THREONINE-PROTEIN KINASE-LIKE PROTEIN CCR4"/>
    <property type="match status" value="1"/>
</dbReference>
<dbReference type="InterPro" id="IPR011009">
    <property type="entry name" value="Kinase-like_dom_sf"/>
</dbReference>
<protein>
    <submittedName>
        <fullName evidence="1">Serine/threonine-protein kinase pbl28</fullName>
    </submittedName>
</protein>
<keyword evidence="2" id="KW-1185">Reference proteome</keyword>
<dbReference type="AlphaFoldDB" id="A0AAW0L008"/>
<keyword evidence="1" id="KW-0418">Kinase</keyword>
<sequence>EDLQEYFKIKRNTSEILSLQKQFHIVILFHGQVTNKQLQKDLQTQSKQQDSKINNKNFFCIVHLKPLTTSQKITRLDQIDLAQSTVPLYMMGEKWLLRATTVPFLPKHDNKHAWVYEYMENGSLHDHLHKLQSTVIWPARIKMALDAAKGTIDTCMQYHQSYTAISNHLKYY</sequence>
<evidence type="ECO:0000313" key="1">
    <source>
        <dbReference type="EMBL" id="KAK7844530.1"/>
    </source>
</evidence>
<feature type="non-terminal residue" evidence="1">
    <location>
        <position position="1"/>
    </location>
</feature>
<keyword evidence="1" id="KW-0808">Transferase</keyword>
<dbReference type="EMBL" id="PKMF04000184">
    <property type="protein sequence ID" value="KAK7844530.1"/>
    <property type="molecule type" value="Genomic_DNA"/>
</dbReference>